<accession>A0A0A2XNW8</accession>
<dbReference type="AlphaFoldDB" id="A0A0A2XNW8"/>
<keyword evidence="3" id="KW-1185">Reference proteome</keyword>
<gene>
    <name evidence="2" type="ORF">P375_01845</name>
</gene>
<dbReference type="InterPro" id="IPR041494">
    <property type="entry name" value="PIN7"/>
</dbReference>
<evidence type="ECO:0000313" key="2">
    <source>
        <dbReference type="EMBL" id="KGQ34046.1"/>
    </source>
</evidence>
<sequence length="277" mass="32110">MKLVLIDYENVQPETINILLPEESFVVVCVGVKQKMLPLELVKSLIHFGQNCQIIESYGVGKNALDFIIIDTMARITTERHFDELYIVSKDKGFDSIISHYLTLKRVAFAKRVDDIEELNSLRVENNVISDRLSLPLLTSPCALIAPNPTKVRSEERSYPTSIEQAILKVQQQLIKISVKSIRSIPKKEKSRLNWIKNVLKEEDLSDKQIKFIMEQVSFPENTLISYIKRAVAHLQTIEKKHYPKTLEKRINWLKNFFKKETLSEQNIKEIALKVFK</sequence>
<dbReference type="EMBL" id="JPXY01000008">
    <property type="protein sequence ID" value="KGQ34046.1"/>
    <property type="molecule type" value="Genomic_DNA"/>
</dbReference>
<proteinExistence type="predicted"/>
<evidence type="ECO:0000259" key="1">
    <source>
        <dbReference type="Pfam" id="PF18475"/>
    </source>
</evidence>
<dbReference type="RefSeq" id="WP_039133686.1">
    <property type="nucleotide sequence ID" value="NZ_JPXY01000008.1"/>
</dbReference>
<protein>
    <recommendedName>
        <fullName evidence="1">PIN-like domain-containing protein</fullName>
    </recommendedName>
</protein>
<reference evidence="2 3" key="1">
    <citation type="submission" date="2014-08" db="EMBL/GenBank/DDBJ databases">
        <title>Chaperone-usher fimbriae in a diverse selection of Gallibacterium genomes.</title>
        <authorList>
            <person name="Kudirkiene E."/>
            <person name="Bager R.J."/>
            <person name="Johnson T.J."/>
            <person name="Bojesen A.M."/>
        </authorList>
    </citation>
    <scope>NUCLEOTIDE SEQUENCE [LARGE SCALE GENOMIC DNA]</scope>
    <source>
        <strain evidence="2 3">CCM5976</strain>
    </source>
</reference>
<dbReference type="Proteomes" id="UP000030418">
    <property type="component" value="Unassembled WGS sequence"/>
</dbReference>
<feature type="domain" description="PIN-like" evidence="1">
    <location>
        <begin position="5"/>
        <end position="101"/>
    </location>
</feature>
<dbReference type="Pfam" id="PF18475">
    <property type="entry name" value="PIN7"/>
    <property type="match status" value="1"/>
</dbReference>
<comment type="caution">
    <text evidence="2">The sequence shown here is derived from an EMBL/GenBank/DDBJ whole genome shotgun (WGS) entry which is preliminary data.</text>
</comment>
<evidence type="ECO:0000313" key="3">
    <source>
        <dbReference type="Proteomes" id="UP000030418"/>
    </source>
</evidence>
<organism evidence="2 3">
    <name type="scientific">Gallibacterium genomosp. 2</name>
    <dbReference type="NCBI Taxonomy" id="155517"/>
    <lineage>
        <taxon>Bacteria</taxon>
        <taxon>Pseudomonadati</taxon>
        <taxon>Pseudomonadota</taxon>
        <taxon>Gammaproteobacteria</taxon>
        <taxon>Pasteurellales</taxon>
        <taxon>Pasteurellaceae</taxon>
        <taxon>Gallibacterium</taxon>
    </lineage>
</organism>
<name>A0A0A2XNW8_9PAST</name>